<dbReference type="PROSITE" id="PS50249">
    <property type="entry name" value="MPN"/>
    <property type="match status" value="1"/>
</dbReference>
<dbReference type="AlphaFoldDB" id="A0AAI9KXL2"/>
<dbReference type="Pfam" id="PF04002">
    <property type="entry name" value="RadC"/>
    <property type="match status" value="1"/>
</dbReference>
<comment type="caution">
    <text evidence="7">The sequence shown here is derived from an EMBL/GenBank/DDBJ whole genome shotgun (WGS) entry which is preliminary data.</text>
</comment>
<evidence type="ECO:0000256" key="2">
    <source>
        <dbReference type="ARBA" id="ARBA00022723"/>
    </source>
</evidence>
<keyword evidence="1" id="KW-0645">Protease</keyword>
<evidence type="ECO:0000256" key="5">
    <source>
        <dbReference type="ARBA" id="ARBA00023049"/>
    </source>
</evidence>
<dbReference type="PANTHER" id="PTHR30471">
    <property type="entry name" value="DNA REPAIR PROTEIN RADC"/>
    <property type="match status" value="1"/>
</dbReference>
<reference evidence="7" key="1">
    <citation type="submission" date="2021-07" db="EMBL/GenBank/DDBJ databases">
        <title>Draft genome sequence of carbapenem-resistant Aeromonas spp. in Japan.</title>
        <authorList>
            <person name="Maehana S."/>
            <person name="Suzuki M."/>
            <person name="Kitasato H."/>
        </authorList>
    </citation>
    <scope>NUCLEOTIDE SEQUENCE</scope>
    <source>
        <strain evidence="7">KAM348</strain>
    </source>
</reference>
<protein>
    <submittedName>
        <fullName evidence="7">UPF0758 protein</fullName>
    </submittedName>
</protein>
<dbReference type="InterPro" id="IPR025657">
    <property type="entry name" value="RadC_JAB"/>
</dbReference>
<dbReference type="PANTHER" id="PTHR30471:SF3">
    <property type="entry name" value="UPF0758 PROTEIN YEES-RELATED"/>
    <property type="match status" value="1"/>
</dbReference>
<dbReference type="RefSeq" id="WP_202211832.1">
    <property type="nucleotide sequence ID" value="NZ_AP024136.1"/>
</dbReference>
<keyword evidence="2" id="KW-0479">Metal-binding</keyword>
<evidence type="ECO:0000313" key="7">
    <source>
        <dbReference type="EMBL" id="GJA56858.1"/>
    </source>
</evidence>
<dbReference type="CDD" id="cd08071">
    <property type="entry name" value="MPN_DUF2466"/>
    <property type="match status" value="1"/>
</dbReference>
<keyword evidence="3" id="KW-0378">Hydrolase</keyword>
<accession>A0AAI9KXL2</accession>
<dbReference type="Gene3D" id="3.40.140.10">
    <property type="entry name" value="Cytidine Deaminase, domain 2"/>
    <property type="match status" value="1"/>
</dbReference>
<feature type="domain" description="MPN" evidence="6">
    <location>
        <begin position="31"/>
        <end position="153"/>
    </location>
</feature>
<evidence type="ECO:0000256" key="4">
    <source>
        <dbReference type="ARBA" id="ARBA00022833"/>
    </source>
</evidence>
<dbReference type="GO" id="GO:0006508">
    <property type="term" value="P:proteolysis"/>
    <property type="evidence" value="ECO:0007669"/>
    <property type="project" value="UniProtKB-KW"/>
</dbReference>
<organism evidence="7 8">
    <name type="scientific">Aeromonas caviae</name>
    <name type="common">Aeromonas punctata</name>
    <dbReference type="NCBI Taxonomy" id="648"/>
    <lineage>
        <taxon>Bacteria</taxon>
        <taxon>Pseudomonadati</taxon>
        <taxon>Pseudomonadota</taxon>
        <taxon>Gammaproteobacteria</taxon>
        <taxon>Aeromonadales</taxon>
        <taxon>Aeromonadaceae</taxon>
        <taxon>Aeromonas</taxon>
    </lineage>
</organism>
<evidence type="ECO:0000313" key="8">
    <source>
        <dbReference type="Proteomes" id="UP000887009"/>
    </source>
</evidence>
<dbReference type="EMBL" id="BPNL01000103">
    <property type="protein sequence ID" value="GJA56858.1"/>
    <property type="molecule type" value="Genomic_DNA"/>
</dbReference>
<proteinExistence type="predicted"/>
<dbReference type="InterPro" id="IPR001405">
    <property type="entry name" value="UPF0758"/>
</dbReference>
<name>A0AAI9KXL2_AERCA</name>
<dbReference type="GO" id="GO:0008237">
    <property type="term" value="F:metallopeptidase activity"/>
    <property type="evidence" value="ECO:0007669"/>
    <property type="project" value="UniProtKB-KW"/>
</dbReference>
<keyword evidence="4" id="KW-0862">Zinc</keyword>
<dbReference type="InterPro" id="IPR037518">
    <property type="entry name" value="MPN"/>
</dbReference>
<evidence type="ECO:0000259" key="6">
    <source>
        <dbReference type="PROSITE" id="PS50249"/>
    </source>
</evidence>
<keyword evidence="5" id="KW-0482">Metalloprotease</keyword>
<sequence>MEYITSGPLTEPQVLRLASELISKRYQRGTSLTSPEASRELFKSRLAWQEREIFAVAYLDNQHRLIELAEPFMGSISTAQVYPREIAKQALSLNAAAVIFAHNHPSGVAEPSQSDRTLTRQLQQALELFEIRVLDHLVIGGDTVVSFAERLWL</sequence>
<dbReference type="InterPro" id="IPR020891">
    <property type="entry name" value="UPF0758_CS"/>
</dbReference>
<gene>
    <name evidence="7" type="ORF">KAM348_42810</name>
</gene>
<evidence type="ECO:0000256" key="3">
    <source>
        <dbReference type="ARBA" id="ARBA00022801"/>
    </source>
</evidence>
<dbReference type="NCBIfam" id="TIGR00608">
    <property type="entry name" value="radc"/>
    <property type="match status" value="1"/>
</dbReference>
<evidence type="ECO:0000256" key="1">
    <source>
        <dbReference type="ARBA" id="ARBA00022670"/>
    </source>
</evidence>
<dbReference type="Proteomes" id="UP000887009">
    <property type="component" value="Unassembled WGS sequence"/>
</dbReference>
<dbReference type="GO" id="GO:0046872">
    <property type="term" value="F:metal ion binding"/>
    <property type="evidence" value="ECO:0007669"/>
    <property type="project" value="UniProtKB-KW"/>
</dbReference>
<dbReference type="SUPFAM" id="SSF102712">
    <property type="entry name" value="JAB1/MPN domain"/>
    <property type="match status" value="1"/>
</dbReference>
<dbReference type="PROSITE" id="PS01302">
    <property type="entry name" value="UPF0758"/>
    <property type="match status" value="1"/>
</dbReference>